<reference evidence="3" key="1">
    <citation type="submission" date="2018-11" db="EMBL/GenBank/DDBJ databases">
        <title>Complete genome sequence of Paenibacillus sp. ML311-T8.</title>
        <authorList>
            <person name="Nam Y.-D."/>
            <person name="Kang J."/>
            <person name="Chung W.-H."/>
            <person name="Park Y.S."/>
        </authorList>
    </citation>
    <scope>NUCLEOTIDE SEQUENCE [LARGE SCALE GENOMIC DNA]</scope>
    <source>
        <strain evidence="3">ML311-T8</strain>
    </source>
</reference>
<dbReference type="InterPro" id="IPR052912">
    <property type="entry name" value="UPF0111_domain"/>
</dbReference>
<dbReference type="PANTHER" id="PTHR37298">
    <property type="entry name" value="UPF0111 PROTEIN YKAA"/>
    <property type="match status" value="1"/>
</dbReference>
<evidence type="ECO:0000256" key="1">
    <source>
        <dbReference type="ARBA" id="ARBA00008591"/>
    </source>
</evidence>
<gene>
    <name evidence="2" type="ORF">EHS13_19085</name>
</gene>
<accession>A0A6B8RM55</accession>
<dbReference type="OrthoDB" id="9797568at2"/>
<organism evidence="2 3">
    <name type="scientific">Paenibacillus psychroresistens</name>
    <dbReference type="NCBI Taxonomy" id="1778678"/>
    <lineage>
        <taxon>Bacteria</taxon>
        <taxon>Bacillati</taxon>
        <taxon>Bacillota</taxon>
        <taxon>Bacilli</taxon>
        <taxon>Bacillales</taxon>
        <taxon>Paenibacillaceae</taxon>
        <taxon>Paenibacillus</taxon>
    </lineage>
</organism>
<dbReference type="InterPro" id="IPR038078">
    <property type="entry name" value="PhoU-like_sf"/>
</dbReference>
<keyword evidence="3" id="KW-1185">Reference proteome</keyword>
<proteinExistence type="inferred from homology"/>
<dbReference type="PANTHER" id="PTHR37298:SF1">
    <property type="entry name" value="UPF0111 PROTEIN YKAA"/>
    <property type="match status" value="1"/>
</dbReference>
<protein>
    <submittedName>
        <fullName evidence="2">DUF47 domain-containing protein</fullName>
    </submittedName>
</protein>
<name>A0A6B8RM55_9BACL</name>
<dbReference type="InterPro" id="IPR018445">
    <property type="entry name" value="Put_Phosphate_transp_reg"/>
</dbReference>
<dbReference type="Gene3D" id="1.20.58.220">
    <property type="entry name" value="Phosphate transport system protein phou homolog 2, domain 2"/>
    <property type="match status" value="1"/>
</dbReference>
<sequence>MTTAKKGKADFFVLLIEAAENTLKAAHIFREAMLGDKPPAEYFPILKALEDEGDSITHNIYKGLNQVFITPIDREDILDLAMKLDDVIDGIEATIARFDYLYILKSDQYMKEFSAVIVSSCQHILDAFKLLSKKKYMQISVHTVMINKLENDGDRLMREGIREIFINQRDPYHDFKLKEMYERLEETTDACEDVANILESIVMRYA</sequence>
<dbReference type="KEGG" id="ppsc:EHS13_19085"/>
<comment type="similarity">
    <text evidence="1">Belongs to the UPF0111 family.</text>
</comment>
<evidence type="ECO:0000313" key="2">
    <source>
        <dbReference type="EMBL" id="QGQ96834.1"/>
    </source>
</evidence>
<dbReference type="AlphaFoldDB" id="A0A6B8RM55"/>
<evidence type="ECO:0000313" key="3">
    <source>
        <dbReference type="Proteomes" id="UP000426246"/>
    </source>
</evidence>
<dbReference type="RefSeq" id="WP_155701915.1">
    <property type="nucleotide sequence ID" value="NZ_CP034235.1"/>
</dbReference>
<dbReference type="Pfam" id="PF01865">
    <property type="entry name" value="PhoU_div"/>
    <property type="match status" value="1"/>
</dbReference>
<dbReference type="EMBL" id="CP034235">
    <property type="protein sequence ID" value="QGQ96834.1"/>
    <property type="molecule type" value="Genomic_DNA"/>
</dbReference>
<dbReference type="Proteomes" id="UP000426246">
    <property type="component" value="Chromosome"/>
</dbReference>